<feature type="transmembrane region" description="Helical" evidence="1">
    <location>
        <begin position="96"/>
        <end position="119"/>
    </location>
</feature>
<dbReference type="AlphaFoldDB" id="A0A1B2EEQ2"/>
<keyword evidence="1" id="KW-0472">Membrane</keyword>
<organism evidence="2">
    <name type="scientific">Microvirga ossetica</name>
    <dbReference type="NCBI Taxonomy" id="1882682"/>
    <lineage>
        <taxon>Bacteria</taxon>
        <taxon>Pseudomonadati</taxon>
        <taxon>Pseudomonadota</taxon>
        <taxon>Alphaproteobacteria</taxon>
        <taxon>Hyphomicrobiales</taxon>
        <taxon>Methylobacteriaceae</taxon>
        <taxon>Microvirga</taxon>
    </lineage>
</organism>
<dbReference type="OrthoDB" id="8455641at2"/>
<accession>A0A1B2EEQ2</accession>
<evidence type="ECO:0000256" key="1">
    <source>
        <dbReference type="SAM" id="Phobius"/>
    </source>
</evidence>
<protein>
    <submittedName>
        <fullName evidence="2">Uncharacterized protein</fullName>
    </submittedName>
</protein>
<reference evidence="2" key="1">
    <citation type="submission" date="2016-07" db="EMBL/GenBank/DDBJ databases">
        <title>Microvirga ossetica sp. nov. a new species of rhizobia isolated from root nodules of the legume species Vicia alpestris Steven originated from North Ossetia region in the Caucasus.</title>
        <authorList>
            <person name="Safronova V.I."/>
            <person name="Kuznetsova I.G."/>
            <person name="Sazanova A.L."/>
            <person name="Belimov A."/>
            <person name="Andronov E."/>
            <person name="Osledkin Y.S."/>
            <person name="Onishchuk O.P."/>
            <person name="Kurchak O.N."/>
            <person name="Shaposhnikov A.I."/>
            <person name="Willems A."/>
            <person name="Tikhonovich I.A."/>
        </authorList>
    </citation>
    <scope>NUCLEOTIDE SEQUENCE [LARGE SCALE GENOMIC DNA]</scope>
    <source>
        <strain evidence="2">V5/3M</strain>
    </source>
</reference>
<keyword evidence="1" id="KW-0812">Transmembrane</keyword>
<keyword evidence="1" id="KW-1133">Transmembrane helix</keyword>
<gene>
    <name evidence="2" type="ORF">BB934_09590</name>
</gene>
<dbReference type="KEGG" id="moc:BB934_09590"/>
<evidence type="ECO:0000313" key="2">
    <source>
        <dbReference type="EMBL" id="ANY78450.1"/>
    </source>
</evidence>
<dbReference type="RefSeq" id="WP_099509442.1">
    <property type="nucleotide sequence ID" value="NZ_CP016616.1"/>
</dbReference>
<sequence length="170" mass="18540">MGHRYSVGEQVHVTGHTSNPVVYEIIRLLPEDDGEFGYRLRSVLSDNQRSARESEIRPLKAEQDVSKAATAEHSFPKAKAEHKLPKAAAGTTQRKLFGWWVLTIVLAAGAGALLMVAFRGSQNDAGPGAFFGLLLGLTALALYLHKLRPRQVYLSNRARAEALAGATFTE</sequence>
<feature type="transmembrane region" description="Helical" evidence="1">
    <location>
        <begin position="125"/>
        <end position="144"/>
    </location>
</feature>
<dbReference type="EMBL" id="CP016616">
    <property type="protein sequence ID" value="ANY78450.1"/>
    <property type="molecule type" value="Genomic_DNA"/>
</dbReference>
<name>A0A1B2EEQ2_9HYPH</name>
<proteinExistence type="predicted"/>